<protein>
    <submittedName>
        <fullName evidence="2">Uncharacterized protein</fullName>
    </submittedName>
</protein>
<accession>A0A3L8Q458</accession>
<dbReference type="SUPFAM" id="SSF50494">
    <property type="entry name" value="Trypsin-like serine proteases"/>
    <property type="match status" value="1"/>
</dbReference>
<gene>
    <name evidence="2" type="ORF">DV515_00019826</name>
</gene>
<dbReference type="Proteomes" id="UP000276834">
    <property type="component" value="Unassembled WGS sequence"/>
</dbReference>
<proteinExistence type="predicted"/>
<feature type="non-terminal residue" evidence="2">
    <location>
        <position position="1"/>
    </location>
</feature>
<evidence type="ECO:0000256" key="1">
    <source>
        <dbReference type="ARBA" id="ARBA00023157"/>
    </source>
</evidence>
<comment type="caution">
    <text evidence="2">The sequence shown here is derived from an EMBL/GenBank/DDBJ whole genome shotgun (WGS) entry which is preliminary data.</text>
</comment>
<evidence type="ECO:0000313" key="2">
    <source>
        <dbReference type="EMBL" id="RLV61968.1"/>
    </source>
</evidence>
<dbReference type="PANTHER" id="PTHR24252:SF8">
    <property type="entry name" value="ACROSIN"/>
    <property type="match status" value="1"/>
</dbReference>
<dbReference type="AlphaFoldDB" id="A0A3L8Q458"/>
<organism evidence="2 3">
    <name type="scientific">Chloebia gouldiae</name>
    <name type="common">Gouldian finch</name>
    <name type="synonym">Erythrura gouldiae</name>
    <dbReference type="NCBI Taxonomy" id="44316"/>
    <lineage>
        <taxon>Eukaryota</taxon>
        <taxon>Metazoa</taxon>
        <taxon>Chordata</taxon>
        <taxon>Craniata</taxon>
        <taxon>Vertebrata</taxon>
        <taxon>Euteleostomi</taxon>
        <taxon>Archelosauria</taxon>
        <taxon>Archosauria</taxon>
        <taxon>Dinosauria</taxon>
        <taxon>Saurischia</taxon>
        <taxon>Theropoda</taxon>
        <taxon>Coelurosauria</taxon>
        <taxon>Aves</taxon>
        <taxon>Neognathae</taxon>
        <taxon>Neoaves</taxon>
        <taxon>Telluraves</taxon>
        <taxon>Australaves</taxon>
        <taxon>Passeriformes</taxon>
        <taxon>Passeroidea</taxon>
        <taxon>Passeridae</taxon>
        <taxon>Chloebia</taxon>
    </lineage>
</organism>
<sequence length="374" mass="40852">PCQQPGAGTDRRTPHGLPWPAVRQRAELQPEPQQAMKQHGNYFLLADGPAGSDPWCLTPHLLMTACQARGLALDGQHPAPLDTRPGTLVWRVPHRYRVVSSKEEQGMGTSPQHQQVPCQYHDLQISSPFLSGSQAATLLRRSLGFLQLDILPGMGGHSHLPEHCSSLPCHAEVWQVQGCCGSAPSQPSLHLPSRKISILNVVIGATQLTQPGAGAEPVQCSSYIQLACVADPTLRVSELINCWIAGWVPKRDPCPQRKLSTLERGFQLPQSRSQSQAVGHTPLQRWAWPAPQRLPVGSQGKATKERGKNWHGAAKDSFLSLVTDEDTSDHLQEAKVHLINIHLCNSSGWYSGKIHTHNLCAGYPQGRIDTCQVG</sequence>
<dbReference type="OrthoDB" id="6339452at2759"/>
<dbReference type="GO" id="GO:0007340">
    <property type="term" value="P:acrosome reaction"/>
    <property type="evidence" value="ECO:0007669"/>
    <property type="project" value="TreeGrafter"/>
</dbReference>
<evidence type="ECO:0000313" key="3">
    <source>
        <dbReference type="Proteomes" id="UP000276834"/>
    </source>
</evidence>
<keyword evidence="1" id="KW-1015">Disulfide bond</keyword>
<reference evidence="2 3" key="1">
    <citation type="journal article" date="2018" name="Proc. R. Soc. B">
        <title>A non-coding region near Follistatin controls head colour polymorphism in the Gouldian finch.</title>
        <authorList>
            <person name="Toomey M.B."/>
            <person name="Marques C.I."/>
            <person name="Andrade P."/>
            <person name="Araujo P.M."/>
            <person name="Sabatino S."/>
            <person name="Gazda M.A."/>
            <person name="Afonso S."/>
            <person name="Lopes R.J."/>
            <person name="Corbo J.C."/>
            <person name="Carneiro M."/>
        </authorList>
    </citation>
    <scope>NUCLEOTIDE SEQUENCE [LARGE SCALE GENOMIC DNA]</scope>
    <source>
        <strain evidence="2">Red01</strain>
        <tissue evidence="2">Muscle</tissue>
    </source>
</reference>
<dbReference type="EMBL" id="QUSF01013210">
    <property type="protein sequence ID" value="RLV61968.1"/>
    <property type="molecule type" value="Genomic_DNA"/>
</dbReference>
<dbReference type="GO" id="GO:0004252">
    <property type="term" value="F:serine-type endopeptidase activity"/>
    <property type="evidence" value="ECO:0007669"/>
    <property type="project" value="TreeGrafter"/>
</dbReference>
<keyword evidence="3" id="KW-1185">Reference proteome</keyword>
<dbReference type="PANTHER" id="PTHR24252">
    <property type="entry name" value="ACROSIN-RELATED"/>
    <property type="match status" value="1"/>
</dbReference>
<feature type="non-terminal residue" evidence="2">
    <location>
        <position position="374"/>
    </location>
</feature>
<dbReference type="Gene3D" id="2.40.10.10">
    <property type="entry name" value="Trypsin-like serine proteases"/>
    <property type="match status" value="1"/>
</dbReference>
<dbReference type="InterPro" id="IPR009003">
    <property type="entry name" value="Peptidase_S1_PA"/>
</dbReference>
<dbReference type="InterPro" id="IPR043504">
    <property type="entry name" value="Peptidase_S1_PA_chymotrypsin"/>
</dbReference>
<name>A0A3L8Q458_CHLGU</name>